<dbReference type="AlphaFoldDB" id="A0A2A9P3L3"/>
<feature type="compositionally biased region" description="Basic residues" evidence="1">
    <location>
        <begin position="127"/>
        <end position="142"/>
    </location>
</feature>
<feature type="compositionally biased region" description="Acidic residues" evidence="1">
    <location>
        <begin position="58"/>
        <end position="69"/>
    </location>
</feature>
<feature type="region of interest" description="Disordered" evidence="1">
    <location>
        <begin position="116"/>
        <end position="156"/>
    </location>
</feature>
<dbReference type="Proteomes" id="UP000037136">
    <property type="component" value="Unassembled WGS sequence"/>
</dbReference>
<reference evidence="2 3" key="1">
    <citation type="journal article" date="2015" name="BMC Genomics">
        <title>Gene expression during zombie ant biting behavior reflects the complexity underlying fungal parasitic behavioral manipulation.</title>
        <authorList>
            <person name="de Bekker C."/>
            <person name="Ohm R.A."/>
            <person name="Loreto R.G."/>
            <person name="Sebastian A."/>
            <person name="Albert I."/>
            <person name="Merrow M."/>
            <person name="Brachmann A."/>
            <person name="Hughes D.P."/>
        </authorList>
    </citation>
    <scope>NUCLEOTIDE SEQUENCE [LARGE SCALE GENOMIC DNA]</scope>
    <source>
        <strain evidence="2 3">SC16a</strain>
    </source>
</reference>
<organism evidence="2 3">
    <name type="scientific">Ophiocordyceps unilateralis</name>
    <name type="common">Zombie-ant fungus</name>
    <name type="synonym">Torrubia unilateralis</name>
    <dbReference type="NCBI Taxonomy" id="268505"/>
    <lineage>
        <taxon>Eukaryota</taxon>
        <taxon>Fungi</taxon>
        <taxon>Dikarya</taxon>
        <taxon>Ascomycota</taxon>
        <taxon>Pezizomycotina</taxon>
        <taxon>Sordariomycetes</taxon>
        <taxon>Hypocreomycetidae</taxon>
        <taxon>Hypocreales</taxon>
        <taxon>Ophiocordycipitaceae</taxon>
        <taxon>Ophiocordyceps</taxon>
    </lineage>
</organism>
<feature type="region of interest" description="Disordered" evidence="1">
    <location>
        <begin position="38"/>
        <end position="100"/>
    </location>
</feature>
<proteinExistence type="predicted"/>
<keyword evidence="3" id="KW-1185">Reference proteome</keyword>
<protein>
    <submittedName>
        <fullName evidence="2">Uncharacterized protein</fullName>
    </submittedName>
</protein>
<feature type="compositionally biased region" description="Basic and acidic residues" evidence="1">
    <location>
        <begin position="116"/>
        <end position="126"/>
    </location>
</feature>
<evidence type="ECO:0000313" key="3">
    <source>
        <dbReference type="Proteomes" id="UP000037136"/>
    </source>
</evidence>
<dbReference type="OrthoDB" id="5294241at2759"/>
<feature type="compositionally biased region" description="Low complexity" evidence="1">
    <location>
        <begin position="74"/>
        <end position="93"/>
    </location>
</feature>
<reference evidence="2 3" key="2">
    <citation type="journal article" date="2017" name="Sci. Rep.">
        <title>Ant-infecting Ophiocordyceps genomes reveal a high diversity of potential behavioral manipulation genes and a possible major role for enterotoxins.</title>
        <authorList>
            <person name="de Bekker C."/>
            <person name="Ohm R.A."/>
            <person name="Evans H.C."/>
            <person name="Brachmann A."/>
            <person name="Hughes D.P."/>
        </authorList>
    </citation>
    <scope>NUCLEOTIDE SEQUENCE [LARGE SCALE GENOMIC DNA]</scope>
    <source>
        <strain evidence="2 3">SC16a</strain>
    </source>
</reference>
<gene>
    <name evidence="2" type="ORF">XA68_18073</name>
</gene>
<comment type="caution">
    <text evidence="2">The sequence shown here is derived from an EMBL/GenBank/DDBJ whole genome shotgun (WGS) entry which is preliminary data.</text>
</comment>
<sequence length="156" mass="17243">MYSSYGSYSSLSSMCAPLDFTTTNIRTHDASCAYPSWPRRSSLSDSEHEEPHATSFLSDDDLFLPDPFDDDARSVSSAGSASSPSAVAVESPPRLSDEELLRIERDRAALQREILRQVKQEKDRRRQMALRARRGSSKKSPKAKAAGLTTITEASE</sequence>
<dbReference type="EMBL" id="LAZP02000863">
    <property type="protein sequence ID" value="PFH55547.1"/>
    <property type="molecule type" value="Genomic_DNA"/>
</dbReference>
<evidence type="ECO:0000256" key="1">
    <source>
        <dbReference type="SAM" id="MobiDB-lite"/>
    </source>
</evidence>
<name>A0A2A9P3L3_OPHUN</name>
<accession>A0A2A9P3L3</accession>
<evidence type="ECO:0000313" key="2">
    <source>
        <dbReference type="EMBL" id="PFH55547.1"/>
    </source>
</evidence>